<dbReference type="InterPro" id="IPR001872">
    <property type="entry name" value="Peptidase_A8"/>
</dbReference>
<evidence type="ECO:0000313" key="3">
    <source>
        <dbReference type="Proteomes" id="UP000265540"/>
    </source>
</evidence>
<keyword evidence="1" id="KW-0812">Transmembrane</keyword>
<protein>
    <submittedName>
        <fullName evidence="2">Signal peptidase II</fullName>
    </submittedName>
</protein>
<comment type="caution">
    <text evidence="2">The sequence shown here is derived from an EMBL/GenBank/DDBJ whole genome shotgun (WGS) entry which is preliminary data.</text>
</comment>
<name>A0A3A4ZLA6_UNCKA</name>
<evidence type="ECO:0000313" key="2">
    <source>
        <dbReference type="EMBL" id="RJR27306.1"/>
    </source>
</evidence>
<keyword evidence="1" id="KW-0472">Membrane</keyword>
<dbReference type="GO" id="GO:0006508">
    <property type="term" value="P:proteolysis"/>
    <property type="evidence" value="ECO:0007669"/>
    <property type="project" value="InterPro"/>
</dbReference>
<accession>A0A3A4ZLA6</accession>
<dbReference type="GO" id="GO:0004190">
    <property type="term" value="F:aspartic-type endopeptidase activity"/>
    <property type="evidence" value="ECO:0007669"/>
    <property type="project" value="InterPro"/>
</dbReference>
<feature type="transmembrane region" description="Helical" evidence="1">
    <location>
        <begin position="78"/>
        <end position="98"/>
    </location>
</feature>
<sequence length="107" mass="12451">MFNCSYILSNHINRNIYVTLGLLLLTLFIFVFVRNIKKTKFNYLAFFLVMVGGSLNLYERAFNGCVRDNLNFYGHIFYNINDIVVVLGLFKILSSLYYKPEGKITSN</sequence>
<gene>
    <name evidence="2" type="ORF">C4561_02655</name>
</gene>
<dbReference type="EMBL" id="QZJF01000013">
    <property type="protein sequence ID" value="RJR27306.1"/>
    <property type="molecule type" value="Genomic_DNA"/>
</dbReference>
<proteinExistence type="predicted"/>
<dbReference type="Pfam" id="PF01252">
    <property type="entry name" value="Peptidase_A8"/>
    <property type="match status" value="1"/>
</dbReference>
<dbReference type="Proteomes" id="UP000265540">
    <property type="component" value="Unassembled WGS sequence"/>
</dbReference>
<keyword evidence="1" id="KW-1133">Transmembrane helix</keyword>
<feature type="transmembrane region" description="Helical" evidence="1">
    <location>
        <begin position="41"/>
        <end position="58"/>
    </location>
</feature>
<dbReference type="AlphaFoldDB" id="A0A3A4ZLA6"/>
<organism evidence="2 3">
    <name type="scientific">candidate division WWE3 bacterium</name>
    <dbReference type="NCBI Taxonomy" id="2053526"/>
    <lineage>
        <taxon>Bacteria</taxon>
        <taxon>Katanobacteria</taxon>
    </lineage>
</organism>
<reference evidence="2 3" key="1">
    <citation type="journal article" date="2017" name="ISME J.">
        <title>Energy and carbon metabolisms in a deep terrestrial subsurface fluid microbial community.</title>
        <authorList>
            <person name="Momper L."/>
            <person name="Jungbluth S.P."/>
            <person name="Lee M.D."/>
            <person name="Amend J.P."/>
        </authorList>
    </citation>
    <scope>NUCLEOTIDE SEQUENCE [LARGE SCALE GENOMIC DNA]</scope>
    <source>
        <strain evidence="2">SURF_46</strain>
    </source>
</reference>
<dbReference type="GO" id="GO:0016020">
    <property type="term" value="C:membrane"/>
    <property type="evidence" value="ECO:0007669"/>
    <property type="project" value="InterPro"/>
</dbReference>
<evidence type="ECO:0000256" key="1">
    <source>
        <dbReference type="SAM" id="Phobius"/>
    </source>
</evidence>
<feature type="transmembrane region" description="Helical" evidence="1">
    <location>
        <begin position="16"/>
        <end position="34"/>
    </location>
</feature>